<feature type="active site" description="Proton donor/acceptor" evidence="2">
    <location>
        <position position="190"/>
    </location>
</feature>
<feature type="region of interest" description="Disordered" evidence="3">
    <location>
        <begin position="1"/>
        <end position="70"/>
    </location>
</feature>
<dbReference type="InterPro" id="IPR042003">
    <property type="entry name" value="Sortase_E"/>
</dbReference>
<dbReference type="InterPro" id="IPR023365">
    <property type="entry name" value="Sortase_dom-sf"/>
</dbReference>
<keyword evidence="1" id="KW-0378">Hydrolase</keyword>
<keyword evidence="4" id="KW-0472">Membrane</keyword>
<protein>
    <submittedName>
        <fullName evidence="5">Sortase (Surface protein transpeptidase)</fullName>
    </submittedName>
</protein>
<gene>
    <name evidence="5" type="ORF">BJ998_003799</name>
</gene>
<comment type="caution">
    <text evidence="5">The sequence shown here is derived from an EMBL/GenBank/DDBJ whole genome shotgun (WGS) entry which is preliminary data.</text>
</comment>
<dbReference type="GO" id="GO:0016787">
    <property type="term" value="F:hydrolase activity"/>
    <property type="evidence" value="ECO:0007669"/>
    <property type="project" value="UniProtKB-KW"/>
</dbReference>
<feature type="transmembrane region" description="Helical" evidence="4">
    <location>
        <begin position="77"/>
        <end position="98"/>
    </location>
</feature>
<sequence>MSYDPPPAAGRPPGWRPRPAPEQPTTFLPKIDVLDTEPLGGRFAHEPEEDDTGRIDDEPLESPPPPKDTARTVVRSFGELFITAGLVILLFVVYEVYWTDLISAGKQNQATSSLDTKWKDQDTVGGPQRGTHYDLAEGQGFAKLYVPALGADYHFTIVEGTTDADLDIGPGHYIGSALPGQPGDFAVAGHRVGKGAPFNDLDLISSCDAIVVETVTDWFVYRMLPTSDEVSGWAAGKGAQPQCKGVAPLGGPYAGLVGQETVLPSRGDVIAPVPHKQDLQLPAGQEASLMTLTTCTPKFSASHRLILHAVLTNQYAKDPKQPDKVPPELKETD</sequence>
<accession>A0A7W9KHB5</accession>
<dbReference type="CDD" id="cd05830">
    <property type="entry name" value="Sortase_E"/>
    <property type="match status" value="1"/>
</dbReference>
<reference evidence="5 6" key="1">
    <citation type="submission" date="2020-08" db="EMBL/GenBank/DDBJ databases">
        <title>Sequencing the genomes of 1000 actinobacteria strains.</title>
        <authorList>
            <person name="Klenk H.-P."/>
        </authorList>
    </citation>
    <scope>NUCLEOTIDE SEQUENCE [LARGE SCALE GENOMIC DNA]</scope>
    <source>
        <strain evidence="5 6">DSM 43851</strain>
    </source>
</reference>
<keyword evidence="4" id="KW-0812">Transmembrane</keyword>
<dbReference type="Gene3D" id="2.40.260.10">
    <property type="entry name" value="Sortase"/>
    <property type="match status" value="1"/>
</dbReference>
<dbReference type="AlphaFoldDB" id="A0A7W9KHB5"/>
<dbReference type="InterPro" id="IPR005754">
    <property type="entry name" value="Sortase"/>
</dbReference>
<dbReference type="Proteomes" id="UP000585638">
    <property type="component" value="Unassembled WGS sequence"/>
</dbReference>
<name>A0A7W9KHB5_9PSEU</name>
<dbReference type="SUPFAM" id="SSF63817">
    <property type="entry name" value="Sortase"/>
    <property type="match status" value="2"/>
</dbReference>
<evidence type="ECO:0000256" key="4">
    <source>
        <dbReference type="SAM" id="Phobius"/>
    </source>
</evidence>
<dbReference type="InterPro" id="IPR053465">
    <property type="entry name" value="Sortase_Class_E"/>
</dbReference>
<dbReference type="Pfam" id="PF04203">
    <property type="entry name" value="Sortase"/>
    <property type="match status" value="1"/>
</dbReference>
<keyword evidence="6" id="KW-1185">Reference proteome</keyword>
<keyword evidence="4" id="KW-1133">Transmembrane helix</keyword>
<dbReference type="NCBIfam" id="NF033747">
    <property type="entry name" value="class_E_sortase"/>
    <property type="match status" value="1"/>
</dbReference>
<evidence type="ECO:0000256" key="1">
    <source>
        <dbReference type="ARBA" id="ARBA00022801"/>
    </source>
</evidence>
<organism evidence="5 6">
    <name type="scientific">Kutzneria kofuensis</name>
    <dbReference type="NCBI Taxonomy" id="103725"/>
    <lineage>
        <taxon>Bacteria</taxon>
        <taxon>Bacillati</taxon>
        <taxon>Actinomycetota</taxon>
        <taxon>Actinomycetes</taxon>
        <taxon>Pseudonocardiales</taxon>
        <taxon>Pseudonocardiaceae</taxon>
        <taxon>Kutzneria</taxon>
    </lineage>
</organism>
<evidence type="ECO:0000313" key="5">
    <source>
        <dbReference type="EMBL" id="MBB5892603.1"/>
    </source>
</evidence>
<dbReference type="RefSeq" id="WP_376775873.1">
    <property type="nucleotide sequence ID" value="NZ_BAAAWY010000027.1"/>
</dbReference>
<feature type="active site" description="Acyl-thioester intermediate" evidence="2">
    <location>
        <position position="295"/>
    </location>
</feature>
<evidence type="ECO:0000256" key="3">
    <source>
        <dbReference type="SAM" id="MobiDB-lite"/>
    </source>
</evidence>
<feature type="compositionally biased region" description="Pro residues" evidence="3">
    <location>
        <begin position="1"/>
        <end position="22"/>
    </location>
</feature>
<evidence type="ECO:0000313" key="6">
    <source>
        <dbReference type="Proteomes" id="UP000585638"/>
    </source>
</evidence>
<dbReference type="EMBL" id="JACHIR010000001">
    <property type="protein sequence ID" value="MBB5892603.1"/>
    <property type="molecule type" value="Genomic_DNA"/>
</dbReference>
<evidence type="ECO:0000256" key="2">
    <source>
        <dbReference type="PIRSR" id="PIRSR605754-1"/>
    </source>
</evidence>
<proteinExistence type="predicted"/>